<feature type="transmembrane region" description="Helical" evidence="1">
    <location>
        <begin position="68"/>
        <end position="92"/>
    </location>
</feature>
<sequence>MGSSRQSPAEIFKKILSAVQHLHGVAAGGMRCKTVLRRLIKIVLIPHTCYNLGKLLQKGKKMKKRNQFIAWTLVLLLVLSSVTASGATSGIVKTTKDSRFQVTLRTVSSTSIKVTWTRQKKFTHYEIYRKAADGKQYAKVASVQGTSHTDRRLKKNTLYQYKVRPYRYIKGKKSYGRYSYENAAATGINGKDFALELSLPEDGSIGIGVNAGTADCSANKKTALIYRSTSVNGPYEKVKELPFKKSWQLWDATYAAHFTDKTVIGDATYYYKLKVRKTIGKKVSYSKFSEPKAVRTQPDWTMYELTYSNLTDEKTRQEISGILRKAGIRQNYIEELMDLAKDYHGVVGLQPYFHDGFQTIAARGVDYEAADTYSLWTANRSYADVNCRLTAMTLFRDFITTEKKMEGDDFLAADTDAMDHYPLCSIKGEDQSKFYTIYNPVSVRDTTDPKVILAAIKQEWRNRGIQFKAGNASLISVVCHDELDHIAFVGHAGVMITDGSDVYFVEKFGPTSPYQAAKFQTKAQVREYLLNRFWKFYTPGVSTAPVIMENDQELTL</sequence>
<evidence type="ECO:0000313" key="3">
    <source>
        <dbReference type="EMBL" id="RHJ85223.1"/>
    </source>
</evidence>
<organism evidence="3 4">
    <name type="scientific">Emergencia timonensis</name>
    <dbReference type="NCBI Taxonomy" id="1776384"/>
    <lineage>
        <taxon>Bacteria</taxon>
        <taxon>Bacillati</taxon>
        <taxon>Bacillota</taxon>
        <taxon>Clostridia</taxon>
        <taxon>Peptostreptococcales</taxon>
        <taxon>Anaerovoracaceae</taxon>
        <taxon>Emergencia</taxon>
    </lineage>
</organism>
<evidence type="ECO:0000313" key="4">
    <source>
        <dbReference type="Proteomes" id="UP000284841"/>
    </source>
</evidence>
<comment type="caution">
    <text evidence="3">The sequence shown here is derived from an EMBL/GenBank/DDBJ whole genome shotgun (WGS) entry which is preliminary data.</text>
</comment>
<keyword evidence="1" id="KW-1133">Transmembrane helix</keyword>
<dbReference type="InterPro" id="IPR003961">
    <property type="entry name" value="FN3_dom"/>
</dbReference>
<dbReference type="InterPro" id="IPR025389">
    <property type="entry name" value="DUF4300"/>
</dbReference>
<dbReference type="EMBL" id="QRMS01000005">
    <property type="protein sequence ID" value="RHJ85223.1"/>
    <property type="molecule type" value="Genomic_DNA"/>
</dbReference>
<evidence type="ECO:0000256" key="1">
    <source>
        <dbReference type="SAM" id="Phobius"/>
    </source>
</evidence>
<dbReference type="OrthoDB" id="3267930at2"/>
<name>A0A415DX68_9FIRM</name>
<keyword evidence="1" id="KW-0472">Membrane</keyword>
<keyword evidence="4" id="KW-1185">Reference proteome</keyword>
<keyword evidence="1" id="KW-0812">Transmembrane</keyword>
<dbReference type="InterPro" id="IPR036116">
    <property type="entry name" value="FN3_sf"/>
</dbReference>
<dbReference type="Proteomes" id="UP000284841">
    <property type="component" value="Unassembled WGS sequence"/>
</dbReference>
<reference evidence="3 4" key="1">
    <citation type="submission" date="2018-08" db="EMBL/GenBank/DDBJ databases">
        <title>A genome reference for cultivated species of the human gut microbiota.</title>
        <authorList>
            <person name="Zou Y."/>
            <person name="Xue W."/>
            <person name="Luo G."/>
        </authorList>
    </citation>
    <scope>NUCLEOTIDE SEQUENCE [LARGE SCALE GENOMIC DNA]</scope>
    <source>
        <strain evidence="3 4">AM07-24</strain>
    </source>
</reference>
<dbReference type="AlphaFoldDB" id="A0A415DX68"/>
<dbReference type="InterPro" id="IPR013783">
    <property type="entry name" value="Ig-like_fold"/>
</dbReference>
<dbReference type="Pfam" id="PF14133">
    <property type="entry name" value="DUF4300"/>
    <property type="match status" value="1"/>
</dbReference>
<dbReference type="SUPFAM" id="SSF49265">
    <property type="entry name" value="Fibronectin type III"/>
    <property type="match status" value="1"/>
</dbReference>
<protein>
    <submittedName>
        <fullName evidence="3">DUF4300 family protein</fullName>
    </submittedName>
</protein>
<dbReference type="Gene3D" id="2.60.40.10">
    <property type="entry name" value="Immunoglobulins"/>
    <property type="match status" value="1"/>
</dbReference>
<dbReference type="STRING" id="1776384.GCA_900086585_00232"/>
<accession>A0A415DX68</accession>
<gene>
    <name evidence="3" type="ORF">DW099_16125</name>
</gene>
<dbReference type="CDD" id="cd00063">
    <property type="entry name" value="FN3"/>
    <property type="match status" value="1"/>
</dbReference>
<proteinExistence type="predicted"/>
<feature type="domain" description="Fibronectin type-III" evidence="2">
    <location>
        <begin position="96"/>
        <end position="189"/>
    </location>
</feature>
<dbReference type="PROSITE" id="PS50853">
    <property type="entry name" value="FN3"/>
    <property type="match status" value="1"/>
</dbReference>
<evidence type="ECO:0000259" key="2">
    <source>
        <dbReference type="PROSITE" id="PS50853"/>
    </source>
</evidence>